<dbReference type="EMBL" id="JAFLVX010000018">
    <property type="protein sequence ID" value="MBO0476902.1"/>
    <property type="molecule type" value="Genomic_DNA"/>
</dbReference>
<dbReference type="SUPFAM" id="SSF52540">
    <property type="entry name" value="P-loop containing nucleoside triphosphate hydrolases"/>
    <property type="match status" value="1"/>
</dbReference>
<organism evidence="1 2">
    <name type="scientific">Candidatus Vagococcus giribetii</name>
    <dbReference type="NCBI Taxonomy" id="2230876"/>
    <lineage>
        <taxon>Bacteria</taxon>
        <taxon>Bacillati</taxon>
        <taxon>Bacillota</taxon>
        <taxon>Bacilli</taxon>
        <taxon>Lactobacillales</taxon>
        <taxon>Enterococcaceae</taxon>
        <taxon>Vagococcus</taxon>
    </lineage>
</organism>
<dbReference type="Gene3D" id="3.40.50.300">
    <property type="entry name" value="P-loop containing nucleotide triphosphate hydrolases"/>
    <property type="match status" value="1"/>
</dbReference>
<keyword evidence="2" id="KW-1185">Reference proteome</keyword>
<evidence type="ECO:0000313" key="2">
    <source>
        <dbReference type="Proteomes" id="UP000664857"/>
    </source>
</evidence>
<sequence length="194" mass="22056">MSLIVLMGPQAVGKMTVGRALEKKIDGKLLFNHQTIDLFANFLGYTPEAFRLSDETRLELFKSFVKGKETNKVKDIIFTVLVDFDSQSDIDFLQSMTDIFQNAGEPAYFIALSADLAVRLERNEHEERLLAKPSKRDLDFSKNELITSVTKHRLNTSQEELKQLFPDVQSLLIDNTQLSPEEVANKIHAFLIAH</sequence>
<dbReference type="Proteomes" id="UP000664857">
    <property type="component" value="Unassembled WGS sequence"/>
</dbReference>
<dbReference type="RefSeq" id="WP_206966359.1">
    <property type="nucleotide sequence ID" value="NZ_JAFLVX010000018.1"/>
</dbReference>
<proteinExistence type="predicted"/>
<comment type="caution">
    <text evidence="1">The sequence shown here is derived from an EMBL/GenBank/DDBJ whole genome shotgun (WGS) entry which is preliminary data.</text>
</comment>
<accession>A0ABS3HT26</accession>
<dbReference type="InterPro" id="IPR027417">
    <property type="entry name" value="P-loop_NTPase"/>
</dbReference>
<reference evidence="1 2" key="1">
    <citation type="submission" date="2021-03" db="EMBL/GenBank/DDBJ databases">
        <title>Enterococcal diversity collection.</title>
        <authorList>
            <person name="Gilmore M.S."/>
            <person name="Schwartzman J."/>
            <person name="Van Tyne D."/>
            <person name="Martin M."/>
            <person name="Earl A.M."/>
            <person name="Manson A.L."/>
            <person name="Straub T."/>
            <person name="Salamzade R."/>
            <person name="Saavedra J."/>
            <person name="Lebreton F."/>
            <person name="Prichula J."/>
            <person name="Schaufler K."/>
            <person name="Gaca A."/>
            <person name="Sgardioli B."/>
            <person name="Wagenaar J."/>
            <person name="Strong T."/>
        </authorList>
    </citation>
    <scope>NUCLEOTIDE SEQUENCE [LARGE SCALE GENOMIC DNA]</scope>
    <source>
        <strain evidence="1 2">DIV0080</strain>
    </source>
</reference>
<gene>
    <name evidence="1" type="ORF">DOK76_07455</name>
</gene>
<protein>
    <submittedName>
        <fullName evidence="1">AAA family ATPase</fullName>
    </submittedName>
</protein>
<evidence type="ECO:0000313" key="1">
    <source>
        <dbReference type="EMBL" id="MBO0476902.1"/>
    </source>
</evidence>
<name>A0ABS3HT26_9ENTE</name>